<name>A0A382D8I9_9ZZZZ</name>
<evidence type="ECO:0000313" key="10">
    <source>
        <dbReference type="EMBL" id="SVB34575.1"/>
    </source>
</evidence>
<dbReference type="EMBL" id="UINC01038091">
    <property type="protein sequence ID" value="SVB34575.1"/>
    <property type="molecule type" value="Genomic_DNA"/>
</dbReference>
<keyword evidence="6" id="KW-0346">Stress response</keyword>
<dbReference type="InterPro" id="IPR041166">
    <property type="entry name" value="Rubredoxin_2"/>
</dbReference>
<evidence type="ECO:0000256" key="1">
    <source>
        <dbReference type="ARBA" id="ARBA00022723"/>
    </source>
</evidence>
<evidence type="ECO:0000256" key="5">
    <source>
        <dbReference type="ARBA" id="ARBA00022840"/>
    </source>
</evidence>
<keyword evidence="2" id="KW-0547">Nucleotide-binding</keyword>
<dbReference type="SUPFAM" id="SSF52540">
    <property type="entry name" value="P-loop containing nucleoside triphosphate hydrolases"/>
    <property type="match status" value="1"/>
</dbReference>
<keyword evidence="7" id="KW-0238">DNA-binding</keyword>
<evidence type="ECO:0000256" key="2">
    <source>
        <dbReference type="ARBA" id="ARBA00022741"/>
    </source>
</evidence>
<dbReference type="PANTHER" id="PTHR32472:SF10">
    <property type="entry name" value="DNA REPAIR PROTEIN RADA-LIKE PROTEIN"/>
    <property type="match status" value="1"/>
</dbReference>
<dbReference type="InterPro" id="IPR020588">
    <property type="entry name" value="RecA_ATP-bd"/>
</dbReference>
<evidence type="ECO:0000256" key="4">
    <source>
        <dbReference type="ARBA" id="ARBA00022801"/>
    </source>
</evidence>
<evidence type="ECO:0000256" key="8">
    <source>
        <dbReference type="ARBA" id="ARBA00023204"/>
    </source>
</evidence>
<dbReference type="GO" id="GO:0000725">
    <property type="term" value="P:recombinational repair"/>
    <property type="evidence" value="ECO:0007669"/>
    <property type="project" value="TreeGrafter"/>
</dbReference>
<protein>
    <recommendedName>
        <fullName evidence="9">RecA family profile 1 domain-containing protein</fullName>
    </recommendedName>
</protein>
<accession>A0A382D8I9</accession>
<evidence type="ECO:0000256" key="7">
    <source>
        <dbReference type="ARBA" id="ARBA00023125"/>
    </source>
</evidence>
<dbReference type="FunFam" id="3.40.50.300:FF:000050">
    <property type="entry name" value="DNA repair protein RadA"/>
    <property type="match status" value="1"/>
</dbReference>
<dbReference type="GO" id="GO:0005524">
    <property type="term" value="F:ATP binding"/>
    <property type="evidence" value="ECO:0007669"/>
    <property type="project" value="UniProtKB-KW"/>
</dbReference>
<proteinExistence type="predicted"/>
<dbReference type="GO" id="GO:0140664">
    <property type="term" value="F:ATP-dependent DNA damage sensor activity"/>
    <property type="evidence" value="ECO:0007669"/>
    <property type="project" value="InterPro"/>
</dbReference>
<organism evidence="10">
    <name type="scientific">marine metagenome</name>
    <dbReference type="NCBI Taxonomy" id="408172"/>
    <lineage>
        <taxon>unclassified sequences</taxon>
        <taxon>metagenomes</taxon>
        <taxon>ecological metagenomes</taxon>
    </lineage>
</organism>
<feature type="domain" description="RecA family profile 1" evidence="9">
    <location>
        <begin position="66"/>
        <end position="212"/>
    </location>
</feature>
<dbReference type="PANTHER" id="PTHR32472">
    <property type="entry name" value="DNA REPAIR PROTEIN RADA"/>
    <property type="match status" value="1"/>
</dbReference>
<keyword evidence="3" id="KW-0227">DNA damage</keyword>
<dbReference type="Pfam" id="PF13481">
    <property type="entry name" value="AAA_25"/>
    <property type="match status" value="1"/>
</dbReference>
<evidence type="ECO:0000256" key="3">
    <source>
        <dbReference type="ARBA" id="ARBA00022763"/>
    </source>
</evidence>
<gene>
    <name evidence="10" type="ORF">METZ01_LOCUS187429</name>
</gene>
<dbReference type="AlphaFoldDB" id="A0A382D8I9"/>
<sequence>MERVREKVLFICEECSVESLQWSGQCAHCGAWNSLTEIRKVGKPQRISGDVARRSIQPLNEISRTHLARLPTGITELDRVLGGGLVPGSVILLGGDPGIGKSTLALQWVATQVDQIRVLYVTGEESLQQLALRGKRLGIDSLPVSTMAENHLEAILGQMPDYDFLVIDSIQSLYSENVSSSPGSITQVRESAERLTRCAKENDCSVLFIGHVTKEGSLAGPKILEHMVDTVLYFEGDDASRFRLVRSFKNRFGSVNE</sequence>
<dbReference type="GO" id="GO:0016787">
    <property type="term" value="F:hydrolase activity"/>
    <property type="evidence" value="ECO:0007669"/>
    <property type="project" value="UniProtKB-KW"/>
</dbReference>
<dbReference type="GO" id="GO:0046872">
    <property type="term" value="F:metal ion binding"/>
    <property type="evidence" value="ECO:0007669"/>
    <property type="project" value="UniProtKB-KW"/>
</dbReference>
<dbReference type="Pfam" id="PF18073">
    <property type="entry name" value="Zn_ribbon_LapB"/>
    <property type="match status" value="1"/>
</dbReference>
<feature type="non-terminal residue" evidence="10">
    <location>
        <position position="257"/>
    </location>
</feature>
<keyword evidence="8" id="KW-0234">DNA repair</keyword>
<dbReference type="InterPro" id="IPR027417">
    <property type="entry name" value="P-loop_NTPase"/>
</dbReference>
<keyword evidence="4" id="KW-0378">Hydrolase</keyword>
<keyword evidence="1" id="KW-0479">Metal-binding</keyword>
<dbReference type="SMART" id="SM00382">
    <property type="entry name" value="AAA"/>
    <property type="match status" value="1"/>
</dbReference>
<dbReference type="InterPro" id="IPR003593">
    <property type="entry name" value="AAA+_ATPase"/>
</dbReference>
<dbReference type="PROSITE" id="PS50162">
    <property type="entry name" value="RECA_2"/>
    <property type="match status" value="1"/>
</dbReference>
<evidence type="ECO:0000256" key="6">
    <source>
        <dbReference type="ARBA" id="ARBA00023016"/>
    </source>
</evidence>
<reference evidence="10" key="1">
    <citation type="submission" date="2018-05" db="EMBL/GenBank/DDBJ databases">
        <authorList>
            <person name="Lanie J.A."/>
            <person name="Ng W.-L."/>
            <person name="Kazmierczak K.M."/>
            <person name="Andrzejewski T.M."/>
            <person name="Davidsen T.M."/>
            <person name="Wayne K.J."/>
            <person name="Tettelin H."/>
            <person name="Glass J.I."/>
            <person name="Rusch D."/>
            <person name="Podicherti R."/>
            <person name="Tsui H.-C.T."/>
            <person name="Winkler M.E."/>
        </authorList>
    </citation>
    <scope>NUCLEOTIDE SEQUENCE</scope>
</reference>
<evidence type="ECO:0000259" key="9">
    <source>
        <dbReference type="PROSITE" id="PS50162"/>
    </source>
</evidence>
<keyword evidence="5" id="KW-0067">ATP-binding</keyword>
<dbReference type="PRINTS" id="PR01874">
    <property type="entry name" value="DNAREPAIRADA"/>
</dbReference>
<dbReference type="Gene3D" id="3.40.50.300">
    <property type="entry name" value="P-loop containing nucleotide triphosphate hydrolases"/>
    <property type="match status" value="1"/>
</dbReference>
<dbReference type="GO" id="GO:0005829">
    <property type="term" value="C:cytosol"/>
    <property type="evidence" value="ECO:0007669"/>
    <property type="project" value="TreeGrafter"/>
</dbReference>
<dbReference type="GO" id="GO:0003677">
    <property type="term" value="F:DNA binding"/>
    <property type="evidence" value="ECO:0007669"/>
    <property type="project" value="UniProtKB-KW"/>
</dbReference>